<gene>
    <name evidence="3" type="ORF">KY290_023100</name>
</gene>
<sequence length="106" mass="11920">MDDPSSRECFMRWIFGQIAIEGETVSWVANAEVQITKSSLLFPSKVWWAFFRAQLLATANDNTLSPSFASLVACLIVVYPLNGVRIIATIMRDKTLNEREGKYATT</sequence>
<dbReference type="InterPro" id="IPR046796">
    <property type="entry name" value="Transposase_32_dom"/>
</dbReference>
<protein>
    <recommendedName>
        <fullName evidence="2">Putative plant transposon protein domain-containing protein</fullName>
    </recommendedName>
</protein>
<organism evidence="3 4">
    <name type="scientific">Solanum tuberosum</name>
    <name type="common">Potato</name>
    <dbReference type="NCBI Taxonomy" id="4113"/>
    <lineage>
        <taxon>Eukaryota</taxon>
        <taxon>Viridiplantae</taxon>
        <taxon>Streptophyta</taxon>
        <taxon>Embryophyta</taxon>
        <taxon>Tracheophyta</taxon>
        <taxon>Spermatophyta</taxon>
        <taxon>Magnoliopsida</taxon>
        <taxon>eudicotyledons</taxon>
        <taxon>Gunneridae</taxon>
        <taxon>Pentapetalae</taxon>
        <taxon>asterids</taxon>
        <taxon>lamiids</taxon>
        <taxon>Solanales</taxon>
        <taxon>Solanaceae</taxon>
        <taxon>Solanoideae</taxon>
        <taxon>Solaneae</taxon>
        <taxon>Solanum</taxon>
    </lineage>
</organism>
<dbReference type="Proteomes" id="UP000826656">
    <property type="component" value="Unassembled WGS sequence"/>
</dbReference>
<feature type="domain" description="Putative plant transposon protein" evidence="2">
    <location>
        <begin position="12"/>
        <end position="97"/>
    </location>
</feature>
<reference evidence="3 4" key="1">
    <citation type="journal article" date="2021" name="bioRxiv">
        <title>Chromosome-scale and haplotype-resolved genome assembly of a tetraploid potato cultivar.</title>
        <authorList>
            <person name="Sun H."/>
            <person name="Jiao W.-B."/>
            <person name="Krause K."/>
            <person name="Campoy J.A."/>
            <person name="Goel M."/>
            <person name="Folz-Donahue K."/>
            <person name="Kukat C."/>
            <person name="Huettel B."/>
            <person name="Schneeberger K."/>
        </authorList>
    </citation>
    <scope>NUCLEOTIDE SEQUENCE [LARGE SCALE GENOMIC DNA]</scope>
    <source>
        <strain evidence="3">SolTubOtavaFocal</strain>
        <tissue evidence="3">Leaves</tissue>
    </source>
</reference>
<evidence type="ECO:0000259" key="2">
    <source>
        <dbReference type="Pfam" id="PF20167"/>
    </source>
</evidence>
<accession>A0ABQ7V8E8</accession>
<keyword evidence="1" id="KW-0472">Membrane</keyword>
<keyword evidence="1" id="KW-1133">Transmembrane helix</keyword>
<evidence type="ECO:0000256" key="1">
    <source>
        <dbReference type="SAM" id="Phobius"/>
    </source>
</evidence>
<dbReference type="Pfam" id="PF20167">
    <property type="entry name" value="Transposase_32"/>
    <property type="match status" value="1"/>
</dbReference>
<evidence type="ECO:0000313" key="3">
    <source>
        <dbReference type="EMBL" id="KAH0759607.1"/>
    </source>
</evidence>
<keyword evidence="4" id="KW-1185">Reference proteome</keyword>
<keyword evidence="1" id="KW-0812">Transmembrane</keyword>
<proteinExistence type="predicted"/>
<evidence type="ECO:0000313" key="4">
    <source>
        <dbReference type="Proteomes" id="UP000826656"/>
    </source>
</evidence>
<name>A0ABQ7V8E8_SOLTU</name>
<dbReference type="EMBL" id="JAIVGD010000015">
    <property type="protein sequence ID" value="KAH0759607.1"/>
    <property type="molecule type" value="Genomic_DNA"/>
</dbReference>
<comment type="caution">
    <text evidence="3">The sequence shown here is derived from an EMBL/GenBank/DDBJ whole genome shotgun (WGS) entry which is preliminary data.</text>
</comment>
<feature type="transmembrane region" description="Helical" evidence="1">
    <location>
        <begin position="68"/>
        <end position="88"/>
    </location>
</feature>